<gene>
    <name evidence="1" type="ORF">DVT68_15495</name>
</gene>
<dbReference type="EMBL" id="QQSY01000004">
    <property type="protein sequence ID" value="RDI97686.1"/>
    <property type="molecule type" value="Genomic_DNA"/>
</dbReference>
<comment type="caution">
    <text evidence="1">The sequence shown here is derived from an EMBL/GenBank/DDBJ whole genome shotgun (WGS) entry which is preliminary data.</text>
</comment>
<proteinExistence type="predicted"/>
<protein>
    <submittedName>
        <fullName evidence="1">Uncharacterized protein</fullName>
    </submittedName>
</protein>
<keyword evidence="2" id="KW-1185">Reference proteome</keyword>
<reference evidence="1 2" key="1">
    <citation type="submission" date="2018-07" db="EMBL/GenBank/DDBJ databases">
        <title>Dyella solisilvae sp. nov., isolated from the pine and broad-leaved mixed forest soil.</title>
        <authorList>
            <person name="Gao Z."/>
            <person name="Qiu L."/>
        </authorList>
    </citation>
    <scope>NUCLEOTIDE SEQUENCE [LARGE SCALE GENOMIC DNA]</scope>
    <source>
        <strain evidence="1 2">DHG54</strain>
    </source>
</reference>
<name>A0A370K4U6_9GAMM</name>
<dbReference type="AlphaFoldDB" id="A0A370K4U6"/>
<sequence length="143" mass="14607">MFALAISGSAYAAQPPASGLGQAWPNTRDVSANPHFHAYVFMLGGIQYVQINDLNGNVLGAVGTANGQFITLPIGRFSQLVSTPQQAPAVTTTAAPAATAATVYQDSATTVTATPLTDGTVQIMALSANGCDTDPAICNSHIQ</sequence>
<evidence type="ECO:0000313" key="1">
    <source>
        <dbReference type="EMBL" id="RDI97686.1"/>
    </source>
</evidence>
<accession>A0A370K4U6</accession>
<evidence type="ECO:0000313" key="2">
    <source>
        <dbReference type="Proteomes" id="UP000254711"/>
    </source>
</evidence>
<dbReference type="OrthoDB" id="6001268at2"/>
<dbReference type="Proteomes" id="UP000254711">
    <property type="component" value="Unassembled WGS sequence"/>
</dbReference>
<organism evidence="1 2">
    <name type="scientific">Dyella solisilvae</name>
    <dbReference type="NCBI Taxonomy" id="1920168"/>
    <lineage>
        <taxon>Bacteria</taxon>
        <taxon>Pseudomonadati</taxon>
        <taxon>Pseudomonadota</taxon>
        <taxon>Gammaproteobacteria</taxon>
        <taxon>Lysobacterales</taxon>
        <taxon>Rhodanobacteraceae</taxon>
        <taxon>Dyella</taxon>
    </lineage>
</organism>